<name>A0ABZ1Z1M0_9NOCA</name>
<dbReference type="RefSeq" id="WP_329412250.1">
    <property type="nucleotide sequence ID" value="NZ_CP109441.1"/>
</dbReference>
<keyword evidence="2" id="KW-1185">Reference proteome</keyword>
<dbReference type="EMBL" id="CP109441">
    <property type="protein sequence ID" value="WUV47991.1"/>
    <property type="molecule type" value="Genomic_DNA"/>
</dbReference>
<evidence type="ECO:0000313" key="2">
    <source>
        <dbReference type="Proteomes" id="UP001432062"/>
    </source>
</evidence>
<accession>A0ABZ1Z1M0</accession>
<organism evidence="1 2">
    <name type="scientific">Nocardia vinacea</name>
    <dbReference type="NCBI Taxonomy" id="96468"/>
    <lineage>
        <taxon>Bacteria</taxon>
        <taxon>Bacillati</taxon>
        <taxon>Actinomycetota</taxon>
        <taxon>Actinomycetes</taxon>
        <taxon>Mycobacteriales</taxon>
        <taxon>Nocardiaceae</taxon>
        <taxon>Nocardia</taxon>
    </lineage>
</organism>
<dbReference type="Proteomes" id="UP001432062">
    <property type="component" value="Chromosome"/>
</dbReference>
<gene>
    <name evidence="1" type="ORF">OG563_07205</name>
</gene>
<sequence>MNTPFAVLPDTGLDTIQNSAQAGFVLEIFADSALDTIQDSAQAGVVRFDETPLDLIQNSAQAGVSRSILPGDLDTYRTAE</sequence>
<evidence type="ECO:0000313" key="1">
    <source>
        <dbReference type="EMBL" id="WUV47991.1"/>
    </source>
</evidence>
<proteinExistence type="predicted"/>
<reference evidence="1" key="1">
    <citation type="submission" date="2022-10" db="EMBL/GenBank/DDBJ databases">
        <title>The complete genomes of actinobacterial strains from the NBC collection.</title>
        <authorList>
            <person name="Joergensen T.S."/>
            <person name="Alvarez Arevalo M."/>
            <person name="Sterndorff E.B."/>
            <person name="Faurdal D."/>
            <person name="Vuksanovic O."/>
            <person name="Mourched A.-S."/>
            <person name="Charusanti P."/>
            <person name="Shaw S."/>
            <person name="Blin K."/>
            <person name="Weber T."/>
        </authorList>
    </citation>
    <scope>NUCLEOTIDE SEQUENCE</scope>
    <source>
        <strain evidence="1">NBC_01482</strain>
    </source>
</reference>
<protein>
    <submittedName>
        <fullName evidence="1">Uncharacterized protein</fullName>
    </submittedName>
</protein>